<dbReference type="EMBL" id="LGUB01000657">
    <property type="protein sequence ID" value="KRH92820.1"/>
    <property type="molecule type" value="Genomic_DNA"/>
</dbReference>
<accession>A0A0R0M0E7</accession>
<dbReference type="GO" id="GO:0003743">
    <property type="term" value="F:translation initiation factor activity"/>
    <property type="evidence" value="ECO:0007669"/>
    <property type="project" value="UniProtKB-KW"/>
</dbReference>
<dbReference type="SUPFAM" id="SSF55159">
    <property type="entry name" value="eIF1-like"/>
    <property type="match status" value="1"/>
</dbReference>
<comment type="caution">
    <text evidence="3">The sequence shown here is derived from an EMBL/GenBank/DDBJ whole genome shotgun (WGS) entry which is preliminary data.</text>
</comment>
<evidence type="ECO:0000313" key="4">
    <source>
        <dbReference type="Proteomes" id="UP000051530"/>
    </source>
</evidence>
<dbReference type="VEuPathDB" id="MicrosporidiaDB:M153_2624000615"/>
<dbReference type="InterPro" id="IPR036877">
    <property type="entry name" value="SUI1_dom_sf"/>
</dbReference>
<dbReference type="Pfam" id="PF01253">
    <property type="entry name" value="SUI1"/>
    <property type="match status" value="1"/>
</dbReference>
<dbReference type="InterPro" id="IPR001950">
    <property type="entry name" value="SUI1"/>
</dbReference>
<evidence type="ECO:0000256" key="1">
    <source>
        <dbReference type="SAM" id="MobiDB-lite"/>
    </source>
</evidence>
<dbReference type="PROSITE" id="PS50296">
    <property type="entry name" value="SUI1"/>
    <property type="match status" value="1"/>
</dbReference>
<protein>
    <submittedName>
        <fullName evidence="3">Putative translation initiation factor 1 (EIF-1/SUI1) protein</fullName>
    </submittedName>
</protein>
<dbReference type="AlphaFoldDB" id="A0A0R0M0E7"/>
<keyword evidence="4" id="KW-1185">Reference proteome</keyword>
<name>A0A0R0M0E7_9MICR</name>
<feature type="compositionally biased region" description="Basic and acidic residues" evidence="1">
    <location>
        <begin position="53"/>
        <end position="82"/>
    </location>
</feature>
<feature type="domain" description="SUI1" evidence="2">
    <location>
        <begin position="10"/>
        <end position="132"/>
    </location>
</feature>
<evidence type="ECO:0000259" key="2">
    <source>
        <dbReference type="PROSITE" id="PS50296"/>
    </source>
</evidence>
<feature type="compositionally biased region" description="Basic and acidic residues" evidence="1">
    <location>
        <begin position="37"/>
        <end position="46"/>
    </location>
</feature>
<evidence type="ECO:0000313" key="3">
    <source>
        <dbReference type="EMBL" id="KRH92820.1"/>
    </source>
</evidence>
<gene>
    <name evidence="3" type="ORF">M153_2624000615</name>
</gene>
<keyword evidence="3" id="KW-0648">Protein biosynthesis</keyword>
<organism evidence="3 4">
    <name type="scientific">Pseudoloma neurophilia</name>
    <dbReference type="NCBI Taxonomy" id="146866"/>
    <lineage>
        <taxon>Eukaryota</taxon>
        <taxon>Fungi</taxon>
        <taxon>Fungi incertae sedis</taxon>
        <taxon>Microsporidia</taxon>
        <taxon>Pseudoloma</taxon>
    </lineage>
</organism>
<proteinExistence type="predicted"/>
<dbReference type="Gene3D" id="3.30.780.10">
    <property type="entry name" value="SUI1-like domain"/>
    <property type="match status" value="1"/>
</dbReference>
<dbReference type="Proteomes" id="UP000051530">
    <property type="component" value="Unassembled WGS sequence"/>
</dbReference>
<dbReference type="OrthoDB" id="10248435at2759"/>
<sequence>MKADIDKPVVHVRIQQIYGKKKVTTITGIEEYRKFLMEKNDTHKSSDDEETKETEKIKESEKPEETKKTEETKKPEESKDNPVIENFPSLDILLSKLKKRFNCGGHIVKKENVITLQGEHSYDIREVLIKLIGKDITIVVHGMK</sequence>
<keyword evidence="3" id="KW-0396">Initiation factor</keyword>
<reference evidence="3 4" key="1">
    <citation type="submission" date="2015-07" db="EMBL/GenBank/DDBJ databases">
        <title>The genome of Pseudoloma neurophilia, a relevant intracellular parasite of the zebrafish.</title>
        <authorList>
            <person name="Ndikumana S."/>
            <person name="Pelin A."/>
            <person name="Sanders J."/>
            <person name="Corradi N."/>
        </authorList>
    </citation>
    <scope>NUCLEOTIDE SEQUENCE [LARGE SCALE GENOMIC DNA]</scope>
    <source>
        <strain evidence="3 4">MK1</strain>
    </source>
</reference>
<feature type="region of interest" description="Disordered" evidence="1">
    <location>
        <begin position="37"/>
        <end position="83"/>
    </location>
</feature>